<keyword evidence="5 6" id="KW-0472">Membrane</keyword>
<evidence type="ECO:0000256" key="2">
    <source>
        <dbReference type="ARBA" id="ARBA00008564"/>
    </source>
</evidence>
<comment type="caution">
    <text evidence="7">The sequence shown here is derived from an EMBL/GenBank/DDBJ whole genome shotgun (WGS) entry which is preliminary data.</text>
</comment>
<feature type="transmembrane region" description="Helical" evidence="6">
    <location>
        <begin position="39"/>
        <end position="59"/>
    </location>
</feature>
<name>A0ABT2YQ11_9GAMM</name>
<dbReference type="EMBL" id="JAOVZB010000001">
    <property type="protein sequence ID" value="MCV2401941.1"/>
    <property type="molecule type" value="Genomic_DNA"/>
</dbReference>
<feature type="transmembrane region" description="Helical" evidence="6">
    <location>
        <begin position="66"/>
        <end position="82"/>
    </location>
</feature>
<comment type="subcellular location">
    <subcellularLocation>
        <location evidence="1">Membrane</location>
        <topology evidence="1">Multi-pass membrane protein</topology>
    </subcellularLocation>
</comment>
<dbReference type="Proteomes" id="UP001209713">
    <property type="component" value="Unassembled WGS sequence"/>
</dbReference>
<keyword evidence="8" id="KW-1185">Reference proteome</keyword>
<feature type="transmembrane region" description="Helical" evidence="6">
    <location>
        <begin position="88"/>
        <end position="106"/>
    </location>
</feature>
<dbReference type="CDD" id="cd16914">
    <property type="entry name" value="EcfT"/>
    <property type="match status" value="1"/>
</dbReference>
<dbReference type="InterPro" id="IPR003339">
    <property type="entry name" value="ABC/ECF_trnsptr_transmembrane"/>
</dbReference>
<dbReference type="RefSeq" id="WP_263529309.1">
    <property type="nucleotide sequence ID" value="NZ_JAOVZB010000001.1"/>
</dbReference>
<keyword evidence="4 6" id="KW-1133">Transmembrane helix</keyword>
<evidence type="ECO:0000256" key="1">
    <source>
        <dbReference type="ARBA" id="ARBA00004141"/>
    </source>
</evidence>
<accession>A0ABT2YQ11</accession>
<protein>
    <submittedName>
        <fullName evidence="7">Energy-coupling factor transporter transmembrane protein EcfT</fullName>
    </submittedName>
</protein>
<organism evidence="7 8">
    <name type="scientific">Marinomonas sargassi</name>
    <dbReference type="NCBI Taxonomy" id="2984494"/>
    <lineage>
        <taxon>Bacteria</taxon>
        <taxon>Pseudomonadati</taxon>
        <taxon>Pseudomonadota</taxon>
        <taxon>Gammaproteobacteria</taxon>
        <taxon>Oceanospirillales</taxon>
        <taxon>Oceanospirillaceae</taxon>
        <taxon>Marinomonas</taxon>
    </lineage>
</organism>
<evidence type="ECO:0000256" key="3">
    <source>
        <dbReference type="ARBA" id="ARBA00022692"/>
    </source>
</evidence>
<dbReference type="Pfam" id="PF02361">
    <property type="entry name" value="CbiQ"/>
    <property type="match status" value="1"/>
</dbReference>
<evidence type="ECO:0000313" key="8">
    <source>
        <dbReference type="Proteomes" id="UP001209713"/>
    </source>
</evidence>
<evidence type="ECO:0000256" key="5">
    <source>
        <dbReference type="ARBA" id="ARBA00023136"/>
    </source>
</evidence>
<evidence type="ECO:0000256" key="6">
    <source>
        <dbReference type="SAM" id="Phobius"/>
    </source>
</evidence>
<reference evidence="7 8" key="1">
    <citation type="submission" date="2022-10" db="EMBL/GenBank/DDBJ databases">
        <title>Marinomonas transparenta sp. nov. and Marinomonas sargassi sp. nov., isolated from marine alga (Sargassum natans (L.) Gaillon).</title>
        <authorList>
            <person name="Wang Y."/>
        </authorList>
    </citation>
    <scope>NUCLEOTIDE SEQUENCE [LARGE SCALE GENOMIC DNA]</scope>
    <source>
        <strain evidence="7 8">C2222</strain>
    </source>
</reference>
<evidence type="ECO:0000313" key="7">
    <source>
        <dbReference type="EMBL" id="MCV2401941.1"/>
    </source>
</evidence>
<proteinExistence type="inferred from homology"/>
<keyword evidence="3 6" id="KW-0812">Transmembrane</keyword>
<evidence type="ECO:0000256" key="4">
    <source>
        <dbReference type="ARBA" id="ARBA00022989"/>
    </source>
</evidence>
<sequence>MISLTSPVETRAHHWSAGLKLGLLSLVTFGLFFVDSVVFHGLFLLFVVVLYALPGALFFKHGWKHLKILWPFVLLVLVWHLIADELQLGLTIVFRMVSAVGLATLVTMTTRLSDMIDVVHWLTRPLQRLGFNPRALELAIALVIRMTPVLVSKGQSLALSWRARSNRRSGWRIILPFTVLALDDADHVAEALKARGGLINQERK</sequence>
<feature type="transmembrane region" description="Helical" evidence="6">
    <location>
        <begin position="12"/>
        <end position="33"/>
    </location>
</feature>
<comment type="similarity">
    <text evidence="2">Belongs to the CbiQ family.</text>
</comment>
<gene>
    <name evidence="7" type="ORF">OFY17_03480</name>
</gene>